<dbReference type="GO" id="GO:0009055">
    <property type="term" value="F:electron transfer activity"/>
    <property type="evidence" value="ECO:0007669"/>
    <property type="project" value="InterPro"/>
</dbReference>
<dbReference type="GO" id="GO:0046872">
    <property type="term" value="F:metal ion binding"/>
    <property type="evidence" value="ECO:0007669"/>
    <property type="project" value="UniProtKB-KW"/>
</dbReference>
<dbReference type="GO" id="GO:0030313">
    <property type="term" value="C:cell envelope"/>
    <property type="evidence" value="ECO:0007669"/>
    <property type="project" value="UniProtKB-SubCell"/>
</dbReference>
<dbReference type="PANTHER" id="PTHR30600">
    <property type="entry name" value="CYTOCHROME C PEROXIDASE-RELATED"/>
    <property type="match status" value="1"/>
</dbReference>
<keyword evidence="5 6" id="KW-0408">Iron</keyword>
<dbReference type="Gene3D" id="1.10.760.10">
    <property type="entry name" value="Cytochrome c-like domain"/>
    <property type="match status" value="2"/>
</dbReference>
<dbReference type="InterPro" id="IPR004852">
    <property type="entry name" value="Di-haem_cyt_c_peroxidsae"/>
</dbReference>
<accession>A0A7W7Y8I4</accession>
<dbReference type="AlphaFoldDB" id="A0A7W7Y8I4"/>
<proteinExistence type="predicted"/>
<organism evidence="8 9">
    <name type="scientific">Prosthecobacter vanneervenii</name>
    <dbReference type="NCBI Taxonomy" id="48466"/>
    <lineage>
        <taxon>Bacteria</taxon>
        <taxon>Pseudomonadati</taxon>
        <taxon>Verrucomicrobiota</taxon>
        <taxon>Verrucomicrobiia</taxon>
        <taxon>Verrucomicrobiales</taxon>
        <taxon>Verrucomicrobiaceae</taxon>
        <taxon>Prosthecobacter</taxon>
    </lineage>
</organism>
<evidence type="ECO:0000256" key="5">
    <source>
        <dbReference type="ARBA" id="ARBA00023004"/>
    </source>
</evidence>
<feature type="domain" description="Cytochrome c" evidence="7">
    <location>
        <begin position="400"/>
        <end position="620"/>
    </location>
</feature>
<keyword evidence="9" id="KW-1185">Reference proteome</keyword>
<comment type="subcellular location">
    <subcellularLocation>
        <location evidence="1">Cell envelope</location>
    </subcellularLocation>
</comment>
<evidence type="ECO:0000313" key="8">
    <source>
        <dbReference type="EMBL" id="MBB5031544.1"/>
    </source>
</evidence>
<evidence type="ECO:0000256" key="4">
    <source>
        <dbReference type="ARBA" id="ARBA00023002"/>
    </source>
</evidence>
<keyword evidence="8" id="KW-0575">Peroxidase</keyword>
<protein>
    <submittedName>
        <fullName evidence="8">Cytochrome c peroxidase</fullName>
    </submittedName>
</protein>
<dbReference type="SUPFAM" id="SSF46626">
    <property type="entry name" value="Cytochrome c"/>
    <property type="match status" value="2"/>
</dbReference>
<dbReference type="InterPro" id="IPR051395">
    <property type="entry name" value="Cytochrome_c_Peroxidase/MauG"/>
</dbReference>
<dbReference type="InterPro" id="IPR036909">
    <property type="entry name" value="Cyt_c-like_dom_sf"/>
</dbReference>
<evidence type="ECO:0000256" key="1">
    <source>
        <dbReference type="ARBA" id="ARBA00004196"/>
    </source>
</evidence>
<evidence type="ECO:0000256" key="2">
    <source>
        <dbReference type="ARBA" id="ARBA00022617"/>
    </source>
</evidence>
<comment type="caution">
    <text evidence="8">The sequence shown here is derived from an EMBL/GenBank/DDBJ whole genome shotgun (WGS) entry which is preliminary data.</text>
</comment>
<name>A0A7W7Y8I4_9BACT</name>
<evidence type="ECO:0000256" key="3">
    <source>
        <dbReference type="ARBA" id="ARBA00022723"/>
    </source>
</evidence>
<dbReference type="Pfam" id="PF03150">
    <property type="entry name" value="CCP_MauG"/>
    <property type="match status" value="1"/>
</dbReference>
<dbReference type="Proteomes" id="UP000590740">
    <property type="component" value="Unassembled WGS sequence"/>
</dbReference>
<dbReference type="RefSeq" id="WP_184338489.1">
    <property type="nucleotide sequence ID" value="NZ_JACHIG010000002.1"/>
</dbReference>
<evidence type="ECO:0000256" key="6">
    <source>
        <dbReference type="PROSITE-ProRule" id="PRU00433"/>
    </source>
</evidence>
<gene>
    <name evidence="8" type="ORF">HNQ65_001112</name>
</gene>
<keyword evidence="4" id="KW-0560">Oxidoreductase</keyword>
<dbReference type="InterPro" id="IPR009056">
    <property type="entry name" value="Cyt_c-like_dom"/>
</dbReference>
<dbReference type="EMBL" id="JACHIG010000002">
    <property type="protein sequence ID" value="MBB5031544.1"/>
    <property type="molecule type" value="Genomic_DNA"/>
</dbReference>
<dbReference type="GO" id="GO:0004130">
    <property type="term" value="F:cytochrome-c peroxidase activity"/>
    <property type="evidence" value="ECO:0007669"/>
    <property type="project" value="TreeGrafter"/>
</dbReference>
<reference evidence="8 9" key="1">
    <citation type="submission" date="2020-08" db="EMBL/GenBank/DDBJ databases">
        <title>Genomic Encyclopedia of Type Strains, Phase IV (KMG-IV): sequencing the most valuable type-strain genomes for metagenomic binning, comparative biology and taxonomic classification.</title>
        <authorList>
            <person name="Goeker M."/>
        </authorList>
    </citation>
    <scope>NUCLEOTIDE SEQUENCE [LARGE SCALE GENOMIC DNA]</scope>
    <source>
        <strain evidence="8 9">DSM 12252</strain>
    </source>
</reference>
<dbReference type="GO" id="GO:0020037">
    <property type="term" value="F:heme binding"/>
    <property type="evidence" value="ECO:0007669"/>
    <property type="project" value="InterPro"/>
</dbReference>
<keyword evidence="3 6" id="KW-0479">Metal-binding</keyword>
<keyword evidence="2 6" id="KW-0349">Heme</keyword>
<evidence type="ECO:0000313" key="9">
    <source>
        <dbReference type="Proteomes" id="UP000590740"/>
    </source>
</evidence>
<sequence length="682" mass="73803">MSSFGSCLAQGFVLSKELPETDEVIIAAGEQAKLLRSLKTLPVPGPMNLEEFVKDRRQAQILGKALFWDMQVGSDGVTSCATCHFHAGADTRVTNTLAPSLLRVDESGHPAPVTVVDGGANRTLKTSDFPFHRLSNPNDRHSQVLSDSAHIAGSQGVTKERFGGVYPRRSEEVRDLVPDSAYQVGGVNTRRVAPRNTPSVINAVYFLRNFWDGRAQDVFNGVNPFGTRDPNAFVIQATTPDTMQEVQVRLRCSSLASQAVGPPLSDVEMSAAGRSFADIGKKVLALRPLAKQTVHAEDSLLGELLHPSGKGLSIQTYFDLVKAAFHPKWWQGMHWVDATSTGAPAVVAAPASPGARQYNHASWNFALFFGIAIQMYESTLVSNDAPFDRYAEGNDGALTPQQKWGLNLFKGKAKCVSCHNGPEFSAATVSKLNDLEIAVAGDPLIKLPGTRGARASVPERIERMVFASLPPVADASGMVNTTGHHVVYDNGFYNIGVRPTHEDLGVGANDPFGNPLSESRLFYAGRLQELELPLPIFAVDQHYAPSADGSFKTPSLRNVELTAPYFHNGGQLTLKQVVDFYNRGGDFRDNNIADVPVDITELGLTPAEKEAIIAFLYSLTDPRVKYERAPFDHPQLLVPNGHPVNADGSVQTDARGQALTIFQEIPAVGRKGGPGTPNFTTK</sequence>
<dbReference type="PROSITE" id="PS51007">
    <property type="entry name" value="CYTC"/>
    <property type="match status" value="1"/>
</dbReference>
<evidence type="ECO:0000259" key="7">
    <source>
        <dbReference type="PROSITE" id="PS51007"/>
    </source>
</evidence>